<dbReference type="Gene3D" id="3.30.450.20">
    <property type="entry name" value="PAS domain"/>
    <property type="match status" value="3"/>
</dbReference>
<dbReference type="InterPro" id="IPR052163">
    <property type="entry name" value="DGC-Regulatory_Protein"/>
</dbReference>
<dbReference type="EMBL" id="JABCSC020000001">
    <property type="protein sequence ID" value="NSL54489.1"/>
    <property type="molecule type" value="Genomic_DNA"/>
</dbReference>
<dbReference type="SUPFAM" id="SSF55073">
    <property type="entry name" value="Nucleotide cyclase"/>
    <property type="match status" value="1"/>
</dbReference>
<dbReference type="Pfam" id="PF13426">
    <property type="entry name" value="PAS_9"/>
    <property type="match status" value="2"/>
</dbReference>
<evidence type="ECO:0000259" key="8">
    <source>
        <dbReference type="PROSITE" id="PS50839"/>
    </source>
</evidence>
<dbReference type="Proteomes" id="UP000778523">
    <property type="component" value="Unassembled WGS sequence"/>
</dbReference>
<dbReference type="InterPro" id="IPR013767">
    <property type="entry name" value="PAS_fold"/>
</dbReference>
<feature type="domain" description="CHASE" evidence="8">
    <location>
        <begin position="84"/>
        <end position="307"/>
    </location>
</feature>
<evidence type="ECO:0000256" key="3">
    <source>
        <dbReference type="ARBA" id="ARBA00022989"/>
    </source>
</evidence>
<dbReference type="CDD" id="cd01949">
    <property type="entry name" value="GGDEF"/>
    <property type="match status" value="1"/>
</dbReference>
<dbReference type="SMART" id="SM01079">
    <property type="entry name" value="CHASE"/>
    <property type="match status" value="1"/>
</dbReference>
<evidence type="ECO:0000256" key="4">
    <source>
        <dbReference type="ARBA" id="ARBA00023136"/>
    </source>
</evidence>
<proteinExistence type="predicted"/>
<dbReference type="Pfam" id="PF00990">
    <property type="entry name" value="GGDEF"/>
    <property type="match status" value="1"/>
</dbReference>
<name>A0ABX2IIP7_9RHOO</name>
<feature type="transmembrane region" description="Helical" evidence="5">
    <location>
        <begin position="326"/>
        <end position="345"/>
    </location>
</feature>
<dbReference type="InterPro" id="IPR006189">
    <property type="entry name" value="CHASE_dom"/>
</dbReference>
<evidence type="ECO:0000256" key="5">
    <source>
        <dbReference type="SAM" id="Phobius"/>
    </source>
</evidence>
<dbReference type="PANTHER" id="PTHR46663:SF3">
    <property type="entry name" value="SLL0267 PROTEIN"/>
    <property type="match status" value="1"/>
</dbReference>
<evidence type="ECO:0000256" key="1">
    <source>
        <dbReference type="ARBA" id="ARBA00004370"/>
    </source>
</evidence>
<feature type="domain" description="PAS" evidence="6">
    <location>
        <begin position="495"/>
        <end position="539"/>
    </location>
</feature>
<dbReference type="SMART" id="SM00267">
    <property type="entry name" value="GGDEF"/>
    <property type="match status" value="1"/>
</dbReference>
<evidence type="ECO:0000313" key="11">
    <source>
        <dbReference type="Proteomes" id="UP000778523"/>
    </source>
</evidence>
<dbReference type="SMART" id="SM00086">
    <property type="entry name" value="PAC"/>
    <property type="match status" value="2"/>
</dbReference>
<dbReference type="PROSITE" id="PS50887">
    <property type="entry name" value="GGDEF"/>
    <property type="match status" value="1"/>
</dbReference>
<evidence type="ECO:0000259" key="6">
    <source>
        <dbReference type="PROSITE" id="PS50112"/>
    </source>
</evidence>
<dbReference type="InterPro" id="IPR029787">
    <property type="entry name" value="Nucleotide_cyclase"/>
</dbReference>
<evidence type="ECO:0000256" key="2">
    <source>
        <dbReference type="ARBA" id="ARBA00022692"/>
    </source>
</evidence>
<feature type="domain" description="PAC" evidence="7">
    <location>
        <begin position="442"/>
        <end position="494"/>
    </location>
</feature>
<dbReference type="NCBIfam" id="TIGR00229">
    <property type="entry name" value="sensory_box"/>
    <property type="match status" value="3"/>
</dbReference>
<dbReference type="InterPro" id="IPR001610">
    <property type="entry name" value="PAC"/>
</dbReference>
<dbReference type="Pfam" id="PF03924">
    <property type="entry name" value="CHASE"/>
    <property type="match status" value="1"/>
</dbReference>
<dbReference type="Gene3D" id="3.30.70.270">
    <property type="match status" value="1"/>
</dbReference>
<evidence type="ECO:0000259" key="9">
    <source>
        <dbReference type="PROSITE" id="PS50887"/>
    </source>
</evidence>
<accession>A0ABX2IIP7</accession>
<dbReference type="InterPro" id="IPR000160">
    <property type="entry name" value="GGDEF_dom"/>
</dbReference>
<evidence type="ECO:0000313" key="10">
    <source>
        <dbReference type="EMBL" id="NSL54489.1"/>
    </source>
</evidence>
<organism evidence="10 11">
    <name type="scientific">Uliginosibacterium aquaticum</name>
    <dbReference type="NCBI Taxonomy" id="2731212"/>
    <lineage>
        <taxon>Bacteria</taxon>
        <taxon>Pseudomonadati</taxon>
        <taxon>Pseudomonadota</taxon>
        <taxon>Betaproteobacteria</taxon>
        <taxon>Rhodocyclales</taxon>
        <taxon>Zoogloeaceae</taxon>
        <taxon>Uliginosibacterium</taxon>
    </lineage>
</organism>
<keyword evidence="3 5" id="KW-1133">Transmembrane helix</keyword>
<dbReference type="NCBIfam" id="TIGR00254">
    <property type="entry name" value="GGDEF"/>
    <property type="match status" value="1"/>
</dbReference>
<keyword evidence="2 5" id="KW-0812">Transmembrane</keyword>
<comment type="subcellular location">
    <subcellularLocation>
        <location evidence="1">Membrane</location>
    </subcellularLocation>
</comment>
<dbReference type="Pfam" id="PF00989">
    <property type="entry name" value="PAS"/>
    <property type="match status" value="1"/>
</dbReference>
<dbReference type="PROSITE" id="PS50112">
    <property type="entry name" value="PAS"/>
    <property type="match status" value="3"/>
</dbReference>
<dbReference type="CDD" id="cd00130">
    <property type="entry name" value="PAS"/>
    <property type="match status" value="2"/>
</dbReference>
<dbReference type="PANTHER" id="PTHR46663">
    <property type="entry name" value="DIGUANYLATE CYCLASE DGCT-RELATED"/>
    <property type="match status" value="1"/>
</dbReference>
<keyword evidence="11" id="KW-1185">Reference proteome</keyword>
<dbReference type="SMART" id="SM00091">
    <property type="entry name" value="PAS"/>
    <property type="match status" value="3"/>
</dbReference>
<feature type="domain" description="PAS" evidence="6">
    <location>
        <begin position="625"/>
        <end position="671"/>
    </location>
</feature>
<dbReference type="PROSITE" id="PS50113">
    <property type="entry name" value="PAC"/>
    <property type="match status" value="2"/>
</dbReference>
<protein>
    <submittedName>
        <fullName evidence="10">CHASE domain-containing protein</fullName>
    </submittedName>
</protein>
<feature type="domain" description="PAC" evidence="7">
    <location>
        <begin position="698"/>
        <end position="750"/>
    </location>
</feature>
<keyword evidence="4 5" id="KW-0472">Membrane</keyword>
<gene>
    <name evidence="10" type="ORF">HJ583_005600</name>
</gene>
<comment type="caution">
    <text evidence="10">The sequence shown here is derived from an EMBL/GenBank/DDBJ whole genome shotgun (WGS) entry which is preliminary data.</text>
</comment>
<sequence length="934" mass="104311">MRTLLHLPVPAMPALLRWRALVPAVIFGCGVLASVGLWQAQQQQQAAQRQAAFDFLLSKFVRQLDAHFAASTQVLRGVAGYFAASREVDRTGFRHYVAVLRLGDRYPGIQGVGFAQLLAPEQLARHEARVRAEGFPNYGVRPAAARSFYTSILFLEPFDWRNQRAFGFDMFTNPVRREAMARARDSGQVALSGRVHLEQETDEDVQAGVLLYVPVYREGEGGLDVAQRRESLQGWAFAPLRMKDLVGRLLARELPELQTQLALELYDSATADPEQLLYRSERWAGASSEHYVSTLTLQVAGRSWSLRAHSLPGFEEGGKGLHGRGMLLLGTLASALLASLVGLILTSHVRTVEALQESAEVQQQLSQSQAELQSVFDTSGVGMLQVDTFGVVRRVNQRMAEMFGRVREGMPGMPYENLVPPEDRERVRQRIAELVSSEMRELNIERRYCRADGTSFWGMLSARRLLDRQGGTIGLVGVIVDITARRNAELRLTQSEQRYRTLTESMQDVVWCVDPVDMRITYCSPSLRALCGFSAEDALFGGLAMLFGARRAEWLQARWRERVECYRRGEVEAGHAWLDELEHLCALGEAVPVELSSCCMVDPEGGALLLRCVTRNISERKRHEQAQRVAAVAFESHESMLVTNAAGVIIKVNQAFCDLTGFSSEEVLGKTPRLLHSGRHDAEFYAEMWRCINNSGFWQGEIWNRHKDGRVYPVWLTITAVRDEEGRTTHYVGSSFDITRQVQHQSEIRNLAFYDPLTGLANRRLFTDRLGHAFAKSGRSKLFGAVLYIDLDRFKEVNDSLGHAEGDRLLELVADRISTNVREGDTVARFGGDEFVVLLEDVGETREEALSVVIAVAEKLRQALATPYHLHGAQPGEHVCSSSIGVAVFRGSQEEMESVLLRADRALYAAKDGGRNAVCVGEGCEEEEGTRHQD</sequence>
<dbReference type="InterPro" id="IPR000700">
    <property type="entry name" value="PAS-assoc_C"/>
</dbReference>
<dbReference type="RefSeq" id="WP_170020982.1">
    <property type="nucleotide sequence ID" value="NZ_JABCSC020000001.1"/>
</dbReference>
<feature type="domain" description="PAS" evidence="6">
    <location>
        <begin position="368"/>
        <end position="438"/>
    </location>
</feature>
<dbReference type="Gene3D" id="3.30.450.350">
    <property type="entry name" value="CHASE domain"/>
    <property type="match status" value="1"/>
</dbReference>
<feature type="domain" description="GGDEF" evidence="9">
    <location>
        <begin position="782"/>
        <end position="923"/>
    </location>
</feature>
<reference evidence="10 11" key="1">
    <citation type="submission" date="2020-06" db="EMBL/GenBank/DDBJ databases">
        <title>Draft genome of Uliginosibacterium sp. IMCC34675.</title>
        <authorList>
            <person name="Song J."/>
        </authorList>
    </citation>
    <scope>NUCLEOTIDE SEQUENCE [LARGE SCALE GENOMIC DNA]</scope>
    <source>
        <strain evidence="10 11">IMCC34675</strain>
    </source>
</reference>
<dbReference type="InterPro" id="IPR000014">
    <property type="entry name" value="PAS"/>
</dbReference>
<dbReference type="InterPro" id="IPR035965">
    <property type="entry name" value="PAS-like_dom_sf"/>
</dbReference>
<dbReference type="InterPro" id="IPR043128">
    <property type="entry name" value="Rev_trsase/Diguanyl_cyclase"/>
</dbReference>
<dbReference type="SUPFAM" id="SSF55785">
    <property type="entry name" value="PYP-like sensor domain (PAS domain)"/>
    <property type="match status" value="3"/>
</dbReference>
<dbReference type="InterPro" id="IPR042240">
    <property type="entry name" value="CHASE_sf"/>
</dbReference>
<dbReference type="PROSITE" id="PS50839">
    <property type="entry name" value="CHASE"/>
    <property type="match status" value="1"/>
</dbReference>
<evidence type="ECO:0000259" key="7">
    <source>
        <dbReference type="PROSITE" id="PS50113"/>
    </source>
</evidence>
<feature type="transmembrane region" description="Helical" evidence="5">
    <location>
        <begin position="20"/>
        <end position="40"/>
    </location>
</feature>